<dbReference type="Pfam" id="PF14226">
    <property type="entry name" value="DIOX_N"/>
    <property type="match status" value="1"/>
</dbReference>
<dbReference type="InterPro" id="IPR050231">
    <property type="entry name" value="Iron_ascorbate_oxido_reductase"/>
</dbReference>
<protein>
    <submittedName>
        <fullName evidence="3">Clavaminate synthase-like protein</fullName>
    </submittedName>
</protein>
<dbReference type="GO" id="GO:0046872">
    <property type="term" value="F:metal ion binding"/>
    <property type="evidence" value="ECO:0007669"/>
    <property type="project" value="UniProtKB-KW"/>
</dbReference>
<evidence type="ECO:0000259" key="2">
    <source>
        <dbReference type="PROSITE" id="PS51471"/>
    </source>
</evidence>
<dbReference type="STRING" id="1314777.A0A164RUA4"/>
<gene>
    <name evidence="3" type="ORF">SISNIDRAFT_457223</name>
</gene>
<keyword evidence="4" id="KW-1185">Reference proteome</keyword>
<proteinExistence type="inferred from homology"/>
<keyword evidence="1" id="KW-0479">Metal-binding</keyword>
<organism evidence="3 4">
    <name type="scientific">Sistotremastrum niveocremeum HHB9708</name>
    <dbReference type="NCBI Taxonomy" id="1314777"/>
    <lineage>
        <taxon>Eukaryota</taxon>
        <taxon>Fungi</taxon>
        <taxon>Dikarya</taxon>
        <taxon>Basidiomycota</taxon>
        <taxon>Agaricomycotina</taxon>
        <taxon>Agaricomycetes</taxon>
        <taxon>Sistotremastrales</taxon>
        <taxon>Sistotremastraceae</taxon>
        <taxon>Sertulicium</taxon>
        <taxon>Sertulicium niveocremeum</taxon>
    </lineage>
</organism>
<reference evidence="3 4" key="1">
    <citation type="journal article" date="2016" name="Mol. Biol. Evol.">
        <title>Comparative Genomics of Early-Diverging Mushroom-Forming Fungi Provides Insights into the Origins of Lignocellulose Decay Capabilities.</title>
        <authorList>
            <person name="Nagy L.G."/>
            <person name="Riley R."/>
            <person name="Tritt A."/>
            <person name="Adam C."/>
            <person name="Daum C."/>
            <person name="Floudas D."/>
            <person name="Sun H."/>
            <person name="Yadav J.S."/>
            <person name="Pangilinan J."/>
            <person name="Larsson K.H."/>
            <person name="Matsuura K."/>
            <person name="Barry K."/>
            <person name="Labutti K."/>
            <person name="Kuo R."/>
            <person name="Ohm R.A."/>
            <person name="Bhattacharya S.S."/>
            <person name="Shirouzu T."/>
            <person name="Yoshinaga Y."/>
            <person name="Martin F.M."/>
            <person name="Grigoriev I.V."/>
            <person name="Hibbett D.S."/>
        </authorList>
    </citation>
    <scope>NUCLEOTIDE SEQUENCE [LARGE SCALE GENOMIC DNA]</scope>
    <source>
        <strain evidence="3 4">HHB9708</strain>
    </source>
</reference>
<dbReference type="Gene3D" id="2.60.120.330">
    <property type="entry name" value="B-lactam Antibiotic, Isopenicillin N Synthase, Chain"/>
    <property type="match status" value="1"/>
</dbReference>
<dbReference type="Pfam" id="PF03171">
    <property type="entry name" value="2OG-FeII_Oxy"/>
    <property type="match status" value="1"/>
</dbReference>
<evidence type="ECO:0000313" key="3">
    <source>
        <dbReference type="EMBL" id="KZS90892.1"/>
    </source>
</evidence>
<keyword evidence="1" id="KW-0408">Iron</keyword>
<dbReference type="GO" id="GO:0016491">
    <property type="term" value="F:oxidoreductase activity"/>
    <property type="evidence" value="ECO:0007669"/>
    <property type="project" value="UniProtKB-KW"/>
</dbReference>
<sequence length="325" mass="35934">MSSLISLADEAIATSFDQIPVVDLSNANSPNPESRRAIAQAIKEACTKVGFFYVKNHGVSASLVETAFAAGKNFFDLPIDEKLKIDIRKSPNFKGYTALLSENADPENRGDLHEGFDMGPESDENIAMSGSNVWPAVPGFREAVLPYYDAVLDLGRTLFRLFALALELPEDFFADKTTQSAAIMRLLHYPPQTGVVDDRVQGIGAHSDYECFTILRQDTVPALQVLNNSRKWIDATPMPDTFVVNVGDQLARWTNDIFKSTVHRAINRSGVTRYSSPLFFGTDYNVVVEALPTCVSPERPSKYEPVLAGDYVKAKLEESYGHVEK</sequence>
<dbReference type="InterPro" id="IPR005123">
    <property type="entry name" value="Oxoglu/Fe-dep_dioxygenase_dom"/>
</dbReference>
<name>A0A164RUA4_9AGAM</name>
<evidence type="ECO:0000313" key="4">
    <source>
        <dbReference type="Proteomes" id="UP000076722"/>
    </source>
</evidence>
<feature type="domain" description="Fe2OG dioxygenase" evidence="2">
    <location>
        <begin position="180"/>
        <end position="282"/>
    </location>
</feature>
<dbReference type="InterPro" id="IPR026992">
    <property type="entry name" value="DIOX_N"/>
</dbReference>
<dbReference type="PRINTS" id="PR00682">
    <property type="entry name" value="IPNSYNTHASE"/>
</dbReference>
<dbReference type="EMBL" id="KV419418">
    <property type="protein sequence ID" value="KZS90892.1"/>
    <property type="molecule type" value="Genomic_DNA"/>
</dbReference>
<dbReference type="PANTHER" id="PTHR47990">
    <property type="entry name" value="2-OXOGLUTARATE (2OG) AND FE(II)-DEPENDENT OXYGENASE SUPERFAMILY PROTEIN-RELATED"/>
    <property type="match status" value="1"/>
</dbReference>
<dbReference type="PROSITE" id="PS51471">
    <property type="entry name" value="FE2OG_OXY"/>
    <property type="match status" value="1"/>
</dbReference>
<dbReference type="InterPro" id="IPR044861">
    <property type="entry name" value="IPNS-like_FE2OG_OXY"/>
</dbReference>
<dbReference type="AlphaFoldDB" id="A0A164RUA4"/>
<comment type="similarity">
    <text evidence="1">Belongs to the iron/ascorbate-dependent oxidoreductase family.</text>
</comment>
<accession>A0A164RUA4</accession>
<dbReference type="InterPro" id="IPR027443">
    <property type="entry name" value="IPNS-like_sf"/>
</dbReference>
<evidence type="ECO:0000256" key="1">
    <source>
        <dbReference type="RuleBase" id="RU003682"/>
    </source>
</evidence>
<dbReference type="OrthoDB" id="288590at2759"/>
<dbReference type="Proteomes" id="UP000076722">
    <property type="component" value="Unassembled WGS sequence"/>
</dbReference>
<keyword evidence="1" id="KW-0560">Oxidoreductase</keyword>
<dbReference type="SUPFAM" id="SSF51197">
    <property type="entry name" value="Clavaminate synthase-like"/>
    <property type="match status" value="1"/>
</dbReference>